<dbReference type="SUPFAM" id="SSF55781">
    <property type="entry name" value="GAF domain-like"/>
    <property type="match status" value="1"/>
</dbReference>
<proteinExistence type="inferred from homology"/>
<keyword evidence="9" id="KW-1185">Reference proteome</keyword>
<organism evidence="8 9">
    <name type="scientific">Kaistia geumhonensis</name>
    <dbReference type="NCBI Taxonomy" id="410839"/>
    <lineage>
        <taxon>Bacteria</taxon>
        <taxon>Pseudomonadati</taxon>
        <taxon>Pseudomonadota</taxon>
        <taxon>Alphaproteobacteria</taxon>
        <taxon>Hyphomicrobiales</taxon>
        <taxon>Kaistiaceae</taxon>
        <taxon>Kaistia</taxon>
    </lineage>
</organism>
<comment type="similarity">
    <text evidence="5">Belongs to the HrcA family.</text>
</comment>
<keyword evidence="3 5" id="KW-0346">Stress response</keyword>
<name>A0ABU0M7P7_9HYPH</name>
<comment type="caution">
    <text evidence="8">The sequence shown here is derived from an EMBL/GenBank/DDBJ whole genome shotgun (WGS) entry which is preliminary data.</text>
</comment>
<dbReference type="HAMAP" id="MF_00081">
    <property type="entry name" value="HrcA"/>
    <property type="match status" value="1"/>
</dbReference>
<evidence type="ECO:0000256" key="1">
    <source>
        <dbReference type="ARBA" id="ARBA00022491"/>
    </source>
</evidence>
<evidence type="ECO:0000313" key="9">
    <source>
        <dbReference type="Proteomes" id="UP001223743"/>
    </source>
</evidence>
<keyword evidence="2 5" id="KW-0805">Transcription regulation</keyword>
<dbReference type="EMBL" id="JAUSWJ010000001">
    <property type="protein sequence ID" value="MDQ0516987.1"/>
    <property type="molecule type" value="Genomic_DNA"/>
</dbReference>
<dbReference type="Gene3D" id="3.30.450.40">
    <property type="match status" value="1"/>
</dbReference>
<dbReference type="InterPro" id="IPR021153">
    <property type="entry name" value="HrcA_C"/>
</dbReference>
<dbReference type="RefSeq" id="WP_266278900.1">
    <property type="nucleotide sequence ID" value="NZ_JAPKNF010000001.1"/>
</dbReference>
<dbReference type="PANTHER" id="PTHR34824:SF1">
    <property type="entry name" value="HEAT-INDUCIBLE TRANSCRIPTION REPRESSOR HRCA"/>
    <property type="match status" value="1"/>
</dbReference>
<dbReference type="InterPro" id="IPR023120">
    <property type="entry name" value="WHTH_transcript_rep_HrcA_IDD"/>
</dbReference>
<feature type="domain" description="Heat-inducible transcription repressor HrcA C-terminal" evidence="7">
    <location>
        <begin position="129"/>
        <end position="353"/>
    </location>
</feature>
<protein>
    <recommendedName>
        <fullName evidence="5">Heat-inducible transcription repressor HrcA</fullName>
    </recommendedName>
</protein>
<dbReference type="InterPro" id="IPR036388">
    <property type="entry name" value="WH-like_DNA-bd_sf"/>
</dbReference>
<evidence type="ECO:0000256" key="3">
    <source>
        <dbReference type="ARBA" id="ARBA00023016"/>
    </source>
</evidence>
<feature type="region of interest" description="Disordered" evidence="6">
    <location>
        <begin position="1"/>
        <end position="22"/>
    </location>
</feature>
<accession>A0ABU0M7P7</accession>
<dbReference type="SUPFAM" id="SSF46785">
    <property type="entry name" value="Winged helix' DNA-binding domain"/>
    <property type="match status" value="1"/>
</dbReference>
<dbReference type="Gene3D" id="1.10.10.10">
    <property type="entry name" value="Winged helix-like DNA-binding domain superfamily/Winged helix DNA-binding domain"/>
    <property type="match status" value="1"/>
</dbReference>
<evidence type="ECO:0000256" key="4">
    <source>
        <dbReference type="ARBA" id="ARBA00023163"/>
    </source>
</evidence>
<evidence type="ECO:0000256" key="5">
    <source>
        <dbReference type="HAMAP-Rule" id="MF_00081"/>
    </source>
</evidence>
<dbReference type="Pfam" id="PF01628">
    <property type="entry name" value="HrcA"/>
    <property type="match status" value="1"/>
</dbReference>
<feature type="compositionally biased region" description="Basic and acidic residues" evidence="6">
    <location>
        <begin position="1"/>
        <end position="14"/>
    </location>
</feature>
<evidence type="ECO:0000256" key="6">
    <source>
        <dbReference type="SAM" id="MobiDB-lite"/>
    </source>
</evidence>
<dbReference type="InterPro" id="IPR029016">
    <property type="entry name" value="GAF-like_dom_sf"/>
</dbReference>
<dbReference type="InterPro" id="IPR002571">
    <property type="entry name" value="HrcA"/>
</dbReference>
<dbReference type="InterPro" id="IPR036390">
    <property type="entry name" value="WH_DNA-bd_sf"/>
</dbReference>
<gene>
    <name evidence="5" type="primary">hrcA</name>
    <name evidence="8" type="ORF">QO015_002600</name>
</gene>
<evidence type="ECO:0000313" key="8">
    <source>
        <dbReference type="EMBL" id="MDQ0516987.1"/>
    </source>
</evidence>
<dbReference type="NCBIfam" id="TIGR00331">
    <property type="entry name" value="hrcA"/>
    <property type="match status" value="1"/>
</dbReference>
<keyword evidence="4 5" id="KW-0804">Transcription</keyword>
<dbReference type="PANTHER" id="PTHR34824">
    <property type="entry name" value="HEAT-INDUCIBLE TRANSCRIPTION REPRESSOR HRCA"/>
    <property type="match status" value="1"/>
</dbReference>
<dbReference type="Gene3D" id="3.30.390.60">
    <property type="entry name" value="Heat-inducible transcription repressor hrca homolog, domain 3"/>
    <property type="match status" value="1"/>
</dbReference>
<keyword evidence="1 5" id="KW-0678">Repressor</keyword>
<reference evidence="8 9" key="1">
    <citation type="submission" date="2023-07" db="EMBL/GenBank/DDBJ databases">
        <title>Genomic Encyclopedia of Type Strains, Phase IV (KMG-IV): sequencing the most valuable type-strain genomes for metagenomic binning, comparative biology and taxonomic classification.</title>
        <authorList>
            <person name="Goeker M."/>
        </authorList>
    </citation>
    <scope>NUCLEOTIDE SEQUENCE [LARGE SCALE GENOMIC DNA]</scope>
    <source>
        <strain evidence="8 9">B1-1</strain>
    </source>
</reference>
<dbReference type="Proteomes" id="UP001223743">
    <property type="component" value="Unassembled WGS sequence"/>
</dbReference>
<dbReference type="PIRSF" id="PIRSF005485">
    <property type="entry name" value="HrcA"/>
    <property type="match status" value="1"/>
</dbReference>
<evidence type="ECO:0000259" key="7">
    <source>
        <dbReference type="Pfam" id="PF01628"/>
    </source>
</evidence>
<sequence length="368" mass="40272">MARDRSETQGERGPAEGGSASTLARLDRRSREIFRRIVDTYLETGEPLGSRNLARILPMALSPASIRNVMADLEYLGLIYSPHTSAGRLPTESGLRLFVDAMLEVGDLTTEERRDIETRVAAGGQRPVDDLLADASRMLSGLSRGAGVVLASKSDQRLKQVEFLRLEPNRALVVLVGEDGSVENRLIDIEPGTTPSTLVEAANYINAHLRGRSLSEARSELQLRQESMRAELDQLTARLVDQGLASWASVGGNRPETLIVRGQANLLDDVRAAEDLERIRLLFDDIETQRELIGLLGSAEEGEGVRIFIGSENKLFSLSGSSLVVSPYRDSESRVVGVLGVIGPTRLNYARIVPMVDYTAKLVGRLIR</sequence>
<comment type="function">
    <text evidence="5">Negative regulator of class I heat shock genes (grpE-dnaK-dnaJ and groELS operons). Prevents heat-shock induction of these operons.</text>
</comment>
<evidence type="ECO:0000256" key="2">
    <source>
        <dbReference type="ARBA" id="ARBA00023015"/>
    </source>
</evidence>